<evidence type="ECO:0000256" key="7">
    <source>
        <dbReference type="SAM" id="Phobius"/>
    </source>
</evidence>
<comment type="caution">
    <text evidence="9">The sequence shown here is derived from an EMBL/GenBank/DDBJ whole genome shotgun (WGS) entry which is preliminary data.</text>
</comment>
<evidence type="ECO:0000313" key="10">
    <source>
        <dbReference type="Proteomes" id="UP000615026"/>
    </source>
</evidence>
<dbReference type="GO" id="GO:0005886">
    <property type="term" value="C:plasma membrane"/>
    <property type="evidence" value="ECO:0007669"/>
    <property type="project" value="UniProtKB-SubCell"/>
</dbReference>
<accession>A0A928X249</accession>
<evidence type="ECO:0000256" key="6">
    <source>
        <dbReference type="ARBA" id="ARBA00023136"/>
    </source>
</evidence>
<evidence type="ECO:0000313" key="9">
    <source>
        <dbReference type="EMBL" id="MBE9065658.1"/>
    </source>
</evidence>
<feature type="transmembrane region" description="Helical" evidence="7">
    <location>
        <begin position="148"/>
        <end position="172"/>
    </location>
</feature>
<dbReference type="Pfam" id="PF03253">
    <property type="entry name" value="UT"/>
    <property type="match status" value="1"/>
</dbReference>
<dbReference type="PANTHER" id="PTHR10464:SF4">
    <property type="entry name" value="UREA TRANSPORTER"/>
    <property type="match status" value="1"/>
</dbReference>
<feature type="transmembrane region" description="Helical" evidence="7">
    <location>
        <begin position="282"/>
        <end position="302"/>
    </location>
</feature>
<feature type="transmembrane region" description="Helical" evidence="7">
    <location>
        <begin position="334"/>
        <end position="354"/>
    </location>
</feature>
<proteinExistence type="inferred from homology"/>
<feature type="transmembrane region" description="Helical" evidence="7">
    <location>
        <begin position="59"/>
        <end position="79"/>
    </location>
</feature>
<sequence>MTNSSPATAPLPLHELIAHLLAPEASQQMPETITGTMQWLNRRLASQPKLDFINATLRGIGQVIFANNPVSGFLILLAMTIESPWLGLLALLGTVTATFTAMLLNQIPIGSPAANRGMIQNGIFGLNGMLVGAAMGFFGTFGNGEWNVIWLVAAIALSALSAFVMQTVGVWFTSRFRVAPLGIPFIGVMMTFLVLIAILPQSLFDLGPPPSPFPESTIDGSQLIQSLPLGLAQVYFSSNLTSVALVVLAIAICTPMGALVGLLGCAMYLLAGLVMRARPDEIYLGLWGYNAVLTAMAIGGTFYTPTRLSIALAGLGAFLASVLSWLLVPWFGAVGLPILAVPFVIVTIGIFLILQRSIPSLVPVALHTVASPEEHRQRFEVAQGIIAHFRRDLAAAIAGDRQTRLFDRASPSTKSDLRYIFDTIDQDRSSQLSLEELSYHLQQSSQDLSKSEIGRLFKGLDRDKSHTIDFAEFGELMLRHRQLMAKYDDFVTYFLPIDANEDDTISLREINVAMASVSERPLSSKDMQFLQNHIDGQPLTWNRFIELLLVI</sequence>
<dbReference type="InterPro" id="IPR002048">
    <property type="entry name" value="EF_hand_dom"/>
</dbReference>
<dbReference type="GO" id="GO:0015204">
    <property type="term" value="F:urea transmembrane transporter activity"/>
    <property type="evidence" value="ECO:0007669"/>
    <property type="project" value="InterPro"/>
</dbReference>
<dbReference type="CDD" id="cd00051">
    <property type="entry name" value="EFh"/>
    <property type="match status" value="1"/>
</dbReference>
<reference evidence="9" key="1">
    <citation type="submission" date="2020-10" db="EMBL/GenBank/DDBJ databases">
        <authorList>
            <person name="Castelo-Branco R."/>
            <person name="Eusebio N."/>
            <person name="Adriana R."/>
            <person name="Vieira A."/>
            <person name="Brugerolle De Fraissinette N."/>
            <person name="Rezende De Castro R."/>
            <person name="Schneider M.P."/>
            <person name="Vasconcelos V."/>
            <person name="Leao P.N."/>
        </authorList>
    </citation>
    <scope>NUCLEOTIDE SEQUENCE</scope>
    <source>
        <strain evidence="9">LEGE 11479</strain>
    </source>
</reference>
<dbReference type="InterPro" id="IPR029020">
    <property type="entry name" value="Ammonium/urea_transptr"/>
</dbReference>
<dbReference type="InterPro" id="IPR004937">
    <property type="entry name" value="Urea_transporter"/>
</dbReference>
<dbReference type="SMART" id="SM00054">
    <property type="entry name" value="EFh"/>
    <property type="match status" value="3"/>
</dbReference>
<evidence type="ECO:0000256" key="1">
    <source>
        <dbReference type="ARBA" id="ARBA00004651"/>
    </source>
</evidence>
<dbReference type="PROSITE" id="PS00018">
    <property type="entry name" value="EF_HAND_1"/>
    <property type="match status" value="2"/>
</dbReference>
<keyword evidence="10" id="KW-1185">Reference proteome</keyword>
<dbReference type="InterPro" id="IPR011992">
    <property type="entry name" value="EF-hand-dom_pair"/>
</dbReference>
<gene>
    <name evidence="9" type="ORF">IQ260_03220</name>
</gene>
<dbReference type="Gene3D" id="1.10.3430.10">
    <property type="entry name" value="Ammonium transporter AmtB like domains"/>
    <property type="match status" value="1"/>
</dbReference>
<organism evidence="9 10">
    <name type="scientific">Leptolyngbya cf. ectocarpi LEGE 11479</name>
    <dbReference type="NCBI Taxonomy" id="1828722"/>
    <lineage>
        <taxon>Bacteria</taxon>
        <taxon>Bacillati</taxon>
        <taxon>Cyanobacteriota</taxon>
        <taxon>Cyanophyceae</taxon>
        <taxon>Leptolyngbyales</taxon>
        <taxon>Leptolyngbyaceae</taxon>
        <taxon>Leptolyngbya group</taxon>
        <taxon>Leptolyngbya</taxon>
    </lineage>
</organism>
<keyword evidence="6 7" id="KW-0472">Membrane</keyword>
<dbReference type="GO" id="GO:0005509">
    <property type="term" value="F:calcium ion binding"/>
    <property type="evidence" value="ECO:0007669"/>
    <property type="project" value="InterPro"/>
</dbReference>
<comment type="similarity">
    <text evidence="2">Belongs to the urea transporter family.</text>
</comment>
<comment type="subcellular location">
    <subcellularLocation>
        <location evidence="1">Cell membrane</location>
        <topology evidence="1">Multi-pass membrane protein</topology>
    </subcellularLocation>
</comment>
<dbReference type="Gene3D" id="1.10.238.10">
    <property type="entry name" value="EF-hand"/>
    <property type="match status" value="1"/>
</dbReference>
<dbReference type="Proteomes" id="UP000615026">
    <property type="component" value="Unassembled WGS sequence"/>
</dbReference>
<evidence type="ECO:0000256" key="2">
    <source>
        <dbReference type="ARBA" id="ARBA00005914"/>
    </source>
</evidence>
<feature type="transmembrane region" description="Helical" evidence="7">
    <location>
        <begin position="308"/>
        <end position="327"/>
    </location>
</feature>
<evidence type="ECO:0000256" key="4">
    <source>
        <dbReference type="ARBA" id="ARBA00022692"/>
    </source>
</evidence>
<keyword evidence="5 7" id="KW-1133">Transmembrane helix</keyword>
<dbReference type="SUPFAM" id="SSF47473">
    <property type="entry name" value="EF-hand"/>
    <property type="match status" value="1"/>
</dbReference>
<evidence type="ECO:0000256" key="5">
    <source>
        <dbReference type="ARBA" id="ARBA00022989"/>
    </source>
</evidence>
<feature type="domain" description="EF-hand" evidence="8">
    <location>
        <begin position="448"/>
        <end position="483"/>
    </location>
</feature>
<keyword evidence="3" id="KW-1003">Cell membrane</keyword>
<feature type="domain" description="EF-hand" evidence="8">
    <location>
        <begin position="412"/>
        <end position="447"/>
    </location>
</feature>
<evidence type="ECO:0000259" key="8">
    <source>
        <dbReference type="PROSITE" id="PS50222"/>
    </source>
</evidence>
<dbReference type="PANTHER" id="PTHR10464">
    <property type="entry name" value="UREA TRANSPORTER"/>
    <property type="match status" value="1"/>
</dbReference>
<feature type="transmembrane region" description="Helical" evidence="7">
    <location>
        <begin position="124"/>
        <end position="142"/>
    </location>
</feature>
<dbReference type="PROSITE" id="PS50222">
    <property type="entry name" value="EF_HAND_2"/>
    <property type="match status" value="2"/>
</dbReference>
<dbReference type="EMBL" id="JADEXP010000014">
    <property type="protein sequence ID" value="MBE9065658.1"/>
    <property type="molecule type" value="Genomic_DNA"/>
</dbReference>
<dbReference type="RefSeq" id="WP_193990789.1">
    <property type="nucleotide sequence ID" value="NZ_JADEXP010000014.1"/>
</dbReference>
<feature type="transmembrane region" description="Helical" evidence="7">
    <location>
        <begin position="85"/>
        <end position="104"/>
    </location>
</feature>
<protein>
    <submittedName>
        <fullName evidence="9">Urea transporter</fullName>
    </submittedName>
</protein>
<dbReference type="Pfam" id="PF13499">
    <property type="entry name" value="EF-hand_7"/>
    <property type="match status" value="1"/>
</dbReference>
<feature type="transmembrane region" description="Helical" evidence="7">
    <location>
        <begin position="243"/>
        <end position="270"/>
    </location>
</feature>
<dbReference type="InterPro" id="IPR018247">
    <property type="entry name" value="EF_Hand_1_Ca_BS"/>
</dbReference>
<name>A0A928X249_LEPEC</name>
<keyword evidence="4 7" id="KW-0812">Transmembrane</keyword>
<dbReference type="AlphaFoldDB" id="A0A928X249"/>
<feature type="transmembrane region" description="Helical" evidence="7">
    <location>
        <begin position="179"/>
        <end position="199"/>
    </location>
</feature>
<evidence type="ECO:0000256" key="3">
    <source>
        <dbReference type="ARBA" id="ARBA00022475"/>
    </source>
</evidence>